<evidence type="ECO:0000256" key="1">
    <source>
        <dbReference type="ARBA" id="ARBA00008773"/>
    </source>
</evidence>
<dbReference type="SUPFAM" id="SSF51445">
    <property type="entry name" value="(Trans)glycosidases"/>
    <property type="match status" value="1"/>
</dbReference>
<sequence>MRLAWNVFATTGTSQGHQYDCVYIKEGCMSPLIRSQDLTVITLQKASFTSALSMASVTHPRIMAAIALLFCFLMASQAGAQVGVCYGMVGNNLPPPAEVVALYRHRNIGRMRIYGTDAATLQALRRSGIELILDVPRQDLQRLASTPSAAADWVQRHVSAYWPDVRFRYIAVGNELIPGAAEAQFVLPAMRNVYAALSSAGLQSSVKVSTAVDTGVLGRSYPPSAGEFSAAAGGYMGPILQFLATTGAPLLANVYPYFAYAGNPRDISLPYALFTAPGTVVSDAPYTYQNLFDAILDSLHAALGRAGGANVAVVVSESGWPSAGGTAATPDNAQAYNQNLIRHVARGTPRRPGRAIETYVFAMFNENNKAPGIERNFGLFYPTKQPVYPINF</sequence>
<evidence type="ECO:0000256" key="3">
    <source>
        <dbReference type="ARBA" id="ARBA00023295"/>
    </source>
</evidence>
<comment type="similarity">
    <text evidence="1 4">Belongs to the glycosyl hydrolase 17 family.</text>
</comment>
<name>A0A1D1YYE9_9ARAE</name>
<dbReference type="Pfam" id="PF00332">
    <property type="entry name" value="Glyco_hydro_17"/>
    <property type="match status" value="1"/>
</dbReference>
<dbReference type="Gene3D" id="3.20.20.80">
    <property type="entry name" value="Glycosidases"/>
    <property type="match status" value="1"/>
</dbReference>
<gene>
    <name evidence="6" type="primary">HGN1_0</name>
    <name evidence="6" type="ORF">g.54918</name>
</gene>
<evidence type="ECO:0000256" key="2">
    <source>
        <dbReference type="ARBA" id="ARBA00022801"/>
    </source>
</evidence>
<accession>A0A1D1YYE9</accession>
<evidence type="ECO:0000256" key="5">
    <source>
        <dbReference type="RuleBase" id="RU004336"/>
    </source>
</evidence>
<dbReference type="FunFam" id="3.20.20.80:FF:000010">
    <property type="entry name" value="glucan endo-1,3-beta-glucosidase, basic"/>
    <property type="match status" value="1"/>
</dbReference>
<dbReference type="InterPro" id="IPR017853">
    <property type="entry name" value="GH"/>
</dbReference>
<dbReference type="InterPro" id="IPR000490">
    <property type="entry name" value="Glyco_hydro_17"/>
</dbReference>
<dbReference type="EMBL" id="GDJX01008275">
    <property type="protein sequence ID" value="JAT59661.1"/>
    <property type="molecule type" value="Transcribed_RNA"/>
</dbReference>
<keyword evidence="3 5" id="KW-0326">Glycosidase</keyword>
<keyword evidence="2 5" id="KW-0378">Hydrolase</keyword>
<dbReference type="GO" id="GO:0005975">
    <property type="term" value="P:carbohydrate metabolic process"/>
    <property type="evidence" value="ECO:0007669"/>
    <property type="project" value="InterPro"/>
</dbReference>
<dbReference type="AlphaFoldDB" id="A0A1D1YYE9"/>
<dbReference type="GO" id="GO:0042973">
    <property type="term" value="F:glucan endo-1,3-beta-D-glucosidase activity"/>
    <property type="evidence" value="ECO:0007669"/>
    <property type="project" value="UniProtKB-ARBA"/>
</dbReference>
<organism evidence="6">
    <name type="scientific">Anthurium amnicola</name>
    <dbReference type="NCBI Taxonomy" id="1678845"/>
    <lineage>
        <taxon>Eukaryota</taxon>
        <taxon>Viridiplantae</taxon>
        <taxon>Streptophyta</taxon>
        <taxon>Embryophyta</taxon>
        <taxon>Tracheophyta</taxon>
        <taxon>Spermatophyta</taxon>
        <taxon>Magnoliopsida</taxon>
        <taxon>Liliopsida</taxon>
        <taxon>Araceae</taxon>
        <taxon>Pothoideae</taxon>
        <taxon>Potheae</taxon>
        <taxon>Anthurium</taxon>
    </lineage>
</organism>
<dbReference type="InterPro" id="IPR044965">
    <property type="entry name" value="Glyco_hydro_17_plant"/>
</dbReference>
<proteinExistence type="inferred from homology"/>
<evidence type="ECO:0000313" key="6">
    <source>
        <dbReference type="EMBL" id="JAT59661.1"/>
    </source>
</evidence>
<protein>
    <submittedName>
        <fullName evidence="6">Glucan endo-1,3-beta-glucosidase, basic vacuolar isoform</fullName>
    </submittedName>
</protein>
<reference evidence="6" key="1">
    <citation type="submission" date="2015-07" db="EMBL/GenBank/DDBJ databases">
        <title>Transcriptome Assembly of Anthurium amnicola.</title>
        <authorList>
            <person name="Suzuki J."/>
        </authorList>
    </citation>
    <scope>NUCLEOTIDE SEQUENCE</scope>
</reference>
<dbReference type="PROSITE" id="PS00587">
    <property type="entry name" value="GLYCOSYL_HYDROL_F17"/>
    <property type="match status" value="1"/>
</dbReference>
<evidence type="ECO:0000256" key="4">
    <source>
        <dbReference type="RuleBase" id="RU004335"/>
    </source>
</evidence>
<dbReference type="PANTHER" id="PTHR32227">
    <property type="entry name" value="GLUCAN ENDO-1,3-BETA-GLUCOSIDASE BG1-RELATED-RELATED"/>
    <property type="match status" value="1"/>
</dbReference>